<dbReference type="GeneID" id="63837003"/>
<organism evidence="1 2">
    <name type="scientific">Cryphonectria parasitica (strain ATCC 38755 / EP155)</name>
    <dbReference type="NCBI Taxonomy" id="660469"/>
    <lineage>
        <taxon>Eukaryota</taxon>
        <taxon>Fungi</taxon>
        <taxon>Dikarya</taxon>
        <taxon>Ascomycota</taxon>
        <taxon>Pezizomycotina</taxon>
        <taxon>Sordariomycetes</taxon>
        <taxon>Sordariomycetidae</taxon>
        <taxon>Diaporthales</taxon>
        <taxon>Cryphonectriaceae</taxon>
        <taxon>Cryphonectria-Endothia species complex</taxon>
        <taxon>Cryphonectria</taxon>
    </lineage>
</organism>
<keyword evidence="2" id="KW-1185">Reference proteome</keyword>
<gene>
    <name evidence="1" type="ORF">M406DRAFT_324486</name>
</gene>
<dbReference type="RefSeq" id="XP_040771747.1">
    <property type="nucleotide sequence ID" value="XM_040919874.1"/>
</dbReference>
<protein>
    <submittedName>
        <fullName evidence="1">Uncharacterized protein</fullName>
    </submittedName>
</protein>
<sequence>MLHRSTINRGSEIVPKEQEIIIIISAHMVTMRRASIISSPSPPPFQPTNRFQTM</sequence>
<evidence type="ECO:0000313" key="2">
    <source>
        <dbReference type="Proteomes" id="UP000803844"/>
    </source>
</evidence>
<proteinExistence type="predicted"/>
<evidence type="ECO:0000313" key="1">
    <source>
        <dbReference type="EMBL" id="KAF3760768.1"/>
    </source>
</evidence>
<reference evidence="1" key="1">
    <citation type="journal article" date="2020" name="Phytopathology">
        <title>Genome sequence of the chestnut blight fungus Cryphonectria parasitica EP155: A fundamental resource for an archetypical invasive plant pathogen.</title>
        <authorList>
            <person name="Crouch J.A."/>
            <person name="Dawe A."/>
            <person name="Aerts A."/>
            <person name="Barry K."/>
            <person name="Churchill A.C.L."/>
            <person name="Grimwood J."/>
            <person name="Hillman B."/>
            <person name="Milgroom M.G."/>
            <person name="Pangilinan J."/>
            <person name="Smith M."/>
            <person name="Salamov A."/>
            <person name="Schmutz J."/>
            <person name="Yadav J."/>
            <person name="Grigoriev I.V."/>
            <person name="Nuss D."/>
        </authorList>
    </citation>
    <scope>NUCLEOTIDE SEQUENCE</scope>
    <source>
        <strain evidence="1">EP155</strain>
    </source>
</reference>
<name>A0A9P4XTQ5_CRYP1</name>
<dbReference type="AlphaFoldDB" id="A0A9P4XTQ5"/>
<comment type="caution">
    <text evidence="1">The sequence shown here is derived from an EMBL/GenBank/DDBJ whole genome shotgun (WGS) entry which is preliminary data.</text>
</comment>
<dbReference type="Proteomes" id="UP000803844">
    <property type="component" value="Unassembled WGS sequence"/>
</dbReference>
<dbReference type="EMBL" id="MU032352">
    <property type="protein sequence ID" value="KAF3760768.1"/>
    <property type="molecule type" value="Genomic_DNA"/>
</dbReference>
<accession>A0A9P4XTQ5</accession>